<protein>
    <submittedName>
        <fullName evidence="1">Phage portal protein</fullName>
    </submittedName>
</protein>
<proteinExistence type="predicted"/>
<evidence type="ECO:0000313" key="1">
    <source>
        <dbReference type="EMBL" id="MBS4539818.1"/>
    </source>
</evidence>
<accession>A0A942UWE5</accession>
<evidence type="ECO:0000313" key="2">
    <source>
        <dbReference type="Proteomes" id="UP000724672"/>
    </source>
</evidence>
<dbReference type="InterPro" id="IPR006427">
    <property type="entry name" value="Portal_HK97"/>
</dbReference>
<gene>
    <name evidence="1" type="ORF">GOQ27_15190</name>
</gene>
<organism evidence="1 2">
    <name type="scientific">Anaeromonas frigoriresistens</name>
    <dbReference type="NCBI Taxonomy" id="2683708"/>
    <lineage>
        <taxon>Bacteria</taxon>
        <taxon>Bacillati</taxon>
        <taxon>Bacillota</taxon>
        <taxon>Tissierellia</taxon>
        <taxon>Tissierellales</taxon>
        <taxon>Thermohalobacteraceae</taxon>
        <taxon>Anaeromonas</taxon>
    </lineage>
</organism>
<dbReference type="AlphaFoldDB" id="A0A942UWE5"/>
<reference evidence="1" key="1">
    <citation type="submission" date="2019-12" db="EMBL/GenBank/DDBJ databases">
        <title>Clostridiaceae gen. nov. sp. nov., isolated from sediment in Xinjiang, China.</title>
        <authorList>
            <person name="Zhang R."/>
        </authorList>
    </citation>
    <scope>NUCLEOTIDE SEQUENCE</scope>
    <source>
        <strain evidence="1">D2Q-11</strain>
    </source>
</reference>
<dbReference type="InterPro" id="IPR006944">
    <property type="entry name" value="Phage/GTA_portal"/>
</dbReference>
<comment type="caution">
    <text evidence="1">The sequence shown here is derived from an EMBL/GenBank/DDBJ whole genome shotgun (WGS) entry which is preliminary data.</text>
</comment>
<dbReference type="Pfam" id="PF04860">
    <property type="entry name" value="Phage_portal"/>
    <property type="match status" value="1"/>
</dbReference>
<sequence length="414" mass="48159">MLFRRNVESEKRTSYSLSDEEILKIFNIDADGVSEDKLKQATYFSCFRILTDSISKLPLKMYQENKEGIEKANDHYLYNLLKLRPNPYMSSSDFWKMIEFQRLDKGHSIVYIDTIKRGRNAGKIKGLYPLEMNKVEVWIDNAGIIGKDNAIWYIYKQDKNTEFKFKSDQVLHFKGMTRDGITGLSIKDYLKTTIENAQSGEKYVNNYFKNGLQATGLLQYTGNISKEDENRMRERFEKMANGLKNAHRILPVPTPFSFQPITPSMVDSQFLEINELSIRQIASGFGIKPHQLGNLDRSTHTNIVEQNKEFYIDTLQPILTMYEQELTWKLLLQNELEQGYFFRFNVDSILRSDIRTRYEAYQIGVQSGFLSINEVRDKENLSSKEEGNQLICNGNMIPVSMAGEQYKKNNTQNE</sequence>
<dbReference type="EMBL" id="WSFT01000053">
    <property type="protein sequence ID" value="MBS4539818.1"/>
    <property type="molecule type" value="Genomic_DNA"/>
</dbReference>
<name>A0A942UWE5_9FIRM</name>
<dbReference type="NCBIfam" id="TIGR01537">
    <property type="entry name" value="portal_HK97"/>
    <property type="match status" value="1"/>
</dbReference>
<dbReference type="Proteomes" id="UP000724672">
    <property type="component" value="Unassembled WGS sequence"/>
</dbReference>
<keyword evidence="2" id="KW-1185">Reference proteome</keyword>
<dbReference type="RefSeq" id="WP_203367731.1">
    <property type="nucleotide sequence ID" value="NZ_WSFT01000053.1"/>
</dbReference>